<gene>
    <name evidence="1" type="ORF">QW060_13855</name>
</gene>
<protein>
    <submittedName>
        <fullName evidence="1">Uncharacterized protein</fullName>
    </submittedName>
</protein>
<organism evidence="1 2">
    <name type="scientific">Paenimyroides ceti</name>
    <dbReference type="NCBI Taxonomy" id="395087"/>
    <lineage>
        <taxon>Bacteria</taxon>
        <taxon>Pseudomonadati</taxon>
        <taxon>Bacteroidota</taxon>
        <taxon>Flavobacteriia</taxon>
        <taxon>Flavobacteriales</taxon>
        <taxon>Flavobacteriaceae</taxon>
        <taxon>Paenimyroides</taxon>
    </lineage>
</organism>
<sequence>MVTLLKIRHRCGCPDLIRDWHITPLKNRALFGLGSTVKLPYCSVYTSRINIAMRLSSQF</sequence>
<proteinExistence type="predicted"/>
<comment type="caution">
    <text evidence="1">The sequence shown here is derived from an EMBL/GenBank/DDBJ whole genome shotgun (WGS) entry which is preliminary data.</text>
</comment>
<evidence type="ECO:0000313" key="1">
    <source>
        <dbReference type="EMBL" id="MDN3708191.1"/>
    </source>
</evidence>
<evidence type="ECO:0000313" key="2">
    <source>
        <dbReference type="Proteomes" id="UP001242368"/>
    </source>
</evidence>
<dbReference type="Proteomes" id="UP001242368">
    <property type="component" value="Unassembled WGS sequence"/>
</dbReference>
<reference evidence="2" key="1">
    <citation type="journal article" date="2019" name="Int. J. Syst. Evol. Microbiol.">
        <title>The Global Catalogue of Microorganisms (GCM) 10K type strain sequencing project: providing services to taxonomists for standard genome sequencing and annotation.</title>
        <authorList>
            <consortium name="The Broad Institute Genomics Platform"/>
            <consortium name="The Broad Institute Genome Sequencing Center for Infectious Disease"/>
            <person name="Wu L."/>
            <person name="Ma J."/>
        </authorList>
    </citation>
    <scope>NUCLEOTIDE SEQUENCE [LARGE SCALE GENOMIC DNA]</scope>
    <source>
        <strain evidence="2">CECT 7184</strain>
    </source>
</reference>
<name>A0ABT8CVN2_9FLAO</name>
<accession>A0ABT8CVN2</accession>
<dbReference type="EMBL" id="JAUFQU010000001">
    <property type="protein sequence ID" value="MDN3708191.1"/>
    <property type="molecule type" value="Genomic_DNA"/>
</dbReference>
<dbReference type="RefSeq" id="WP_290364072.1">
    <property type="nucleotide sequence ID" value="NZ_JAUFQU010000001.1"/>
</dbReference>
<keyword evidence="2" id="KW-1185">Reference proteome</keyword>